<dbReference type="Pfam" id="PF00535">
    <property type="entry name" value="Glycos_transf_2"/>
    <property type="match status" value="1"/>
</dbReference>
<sequence>MLCSVIIPLYNKAAFVEDALRSVLNQTYQDFEIIVVDDGSTDDGVARVRAINDDRIVLVQQANGGVSRARNQGLALAKGDVVCFLDADDWYLPQYLDTVMTLAKNYPALAFFATSYKLVNVAAGDEKFWQVSNNASVEIIDDIFCRWRFDILFNIDSVAVRRSFLMQFQPCFPEGEQMGEDQDLFFRLAEKSSIAYCPSQLTAYRMAVGESLCALYQGDVLFPAHLRLEQRALNRQLPDSLRKSALRLVTEARISSVRTKLMAGLRYQGFKQLLGIWRGVVSRRWWVSLLMCACVSPSMVQRWEYWRIQRACKQ</sequence>
<dbReference type="InterPro" id="IPR001173">
    <property type="entry name" value="Glyco_trans_2-like"/>
</dbReference>
<dbReference type="PANTHER" id="PTHR22916">
    <property type="entry name" value="GLYCOSYLTRANSFERASE"/>
    <property type="match status" value="1"/>
</dbReference>
<dbReference type="InterPro" id="IPR029044">
    <property type="entry name" value="Nucleotide-diphossugar_trans"/>
</dbReference>
<dbReference type="EMBL" id="FUKI01000132">
    <property type="protein sequence ID" value="SJM94577.1"/>
    <property type="molecule type" value="Genomic_DNA"/>
</dbReference>
<dbReference type="GO" id="GO:0016758">
    <property type="term" value="F:hexosyltransferase activity"/>
    <property type="evidence" value="ECO:0007669"/>
    <property type="project" value="UniProtKB-ARBA"/>
</dbReference>
<accession>A0A1R4HEE0</accession>
<reference evidence="3" key="1">
    <citation type="submission" date="2017-02" db="EMBL/GenBank/DDBJ databases">
        <authorList>
            <person name="Daims H."/>
        </authorList>
    </citation>
    <scope>NUCLEOTIDE SEQUENCE [LARGE SCALE GENOMIC DNA]</scope>
</reference>
<evidence type="ECO:0000313" key="3">
    <source>
        <dbReference type="Proteomes" id="UP000195667"/>
    </source>
</evidence>
<gene>
    <name evidence="2" type="ORF">CRENPOLYSF1_550043</name>
</gene>
<dbReference type="Gene3D" id="3.90.550.10">
    <property type="entry name" value="Spore Coat Polysaccharide Biosynthesis Protein SpsA, Chain A"/>
    <property type="match status" value="1"/>
</dbReference>
<dbReference type="AlphaFoldDB" id="A0A1R4HEE0"/>
<keyword evidence="3" id="KW-1185">Reference proteome</keyword>
<feature type="domain" description="Glycosyltransferase 2-like" evidence="1">
    <location>
        <begin position="4"/>
        <end position="115"/>
    </location>
</feature>
<keyword evidence="2" id="KW-0808">Transferase</keyword>
<evidence type="ECO:0000259" key="1">
    <source>
        <dbReference type="Pfam" id="PF00535"/>
    </source>
</evidence>
<proteinExistence type="predicted"/>
<organism evidence="2 3">
    <name type="scientific">Crenothrix polyspora</name>
    <dbReference type="NCBI Taxonomy" id="360316"/>
    <lineage>
        <taxon>Bacteria</taxon>
        <taxon>Pseudomonadati</taxon>
        <taxon>Pseudomonadota</taxon>
        <taxon>Gammaproteobacteria</taxon>
        <taxon>Methylococcales</taxon>
        <taxon>Crenotrichaceae</taxon>
        <taxon>Crenothrix</taxon>
    </lineage>
</organism>
<dbReference type="Proteomes" id="UP000195667">
    <property type="component" value="Unassembled WGS sequence"/>
</dbReference>
<dbReference type="OrthoDB" id="9801954at2"/>
<dbReference type="PANTHER" id="PTHR22916:SF3">
    <property type="entry name" value="UDP-GLCNAC:BETAGAL BETA-1,3-N-ACETYLGLUCOSAMINYLTRANSFERASE-LIKE PROTEIN 1"/>
    <property type="match status" value="1"/>
</dbReference>
<name>A0A1R4HEE0_9GAMM</name>
<protein>
    <submittedName>
        <fullName evidence="2">Glycosyl transferase, family 2</fullName>
    </submittedName>
</protein>
<dbReference type="SUPFAM" id="SSF53448">
    <property type="entry name" value="Nucleotide-diphospho-sugar transferases"/>
    <property type="match status" value="1"/>
</dbReference>
<evidence type="ECO:0000313" key="2">
    <source>
        <dbReference type="EMBL" id="SJM94577.1"/>
    </source>
</evidence>
<dbReference type="RefSeq" id="WP_087144376.1">
    <property type="nucleotide sequence ID" value="NZ_FUKI01000132.1"/>
</dbReference>
<dbReference type="CDD" id="cd00761">
    <property type="entry name" value="Glyco_tranf_GTA_type"/>
    <property type="match status" value="1"/>
</dbReference>